<evidence type="ECO:0000313" key="2">
    <source>
        <dbReference type="EMBL" id="BAD58851.1"/>
    </source>
</evidence>
<dbReference type="EMBL" id="AP006618">
    <property type="protein sequence ID" value="BAD58851.1"/>
    <property type="molecule type" value="Genomic_DNA"/>
</dbReference>
<evidence type="ECO:0000256" key="1">
    <source>
        <dbReference type="SAM" id="MobiDB-lite"/>
    </source>
</evidence>
<dbReference type="STRING" id="247156.NFA_40030"/>
<gene>
    <name evidence="2" type="ordered locus">NFA_40030</name>
</gene>
<dbReference type="KEGG" id="nfa:NFA_40030"/>
<proteinExistence type="predicted"/>
<dbReference type="HOGENOM" id="CLU_2789755_0_0_11"/>
<evidence type="ECO:0000313" key="3">
    <source>
        <dbReference type="Proteomes" id="UP000006820"/>
    </source>
</evidence>
<reference evidence="2 3" key="1">
    <citation type="journal article" date="2004" name="Proc. Natl. Acad. Sci. U.S.A.">
        <title>The complete genomic sequence of Nocardia farcinica IFM 10152.</title>
        <authorList>
            <person name="Ishikawa J."/>
            <person name="Yamashita A."/>
            <person name="Mikami Y."/>
            <person name="Hoshino Y."/>
            <person name="Kurita H."/>
            <person name="Hotta K."/>
            <person name="Shiba T."/>
            <person name="Hattori M."/>
        </authorList>
    </citation>
    <scope>NUCLEOTIDE SEQUENCE [LARGE SCALE GENOMIC DNA]</scope>
    <source>
        <strain evidence="2 3">IFM 10152</strain>
    </source>
</reference>
<feature type="region of interest" description="Disordered" evidence="1">
    <location>
        <begin position="1"/>
        <end position="50"/>
    </location>
</feature>
<sequence>MAGALHNGVQRGPTTFPASDSHHTPLLTEPHPTEQRPSHQHTRTTSRSPECVPYLTVTYPITRPSCVR</sequence>
<accession>Q5YSJ0</accession>
<name>Q5YSJ0_NOCFA</name>
<organism evidence="2 3">
    <name type="scientific">Nocardia farcinica (strain IFM 10152)</name>
    <dbReference type="NCBI Taxonomy" id="247156"/>
    <lineage>
        <taxon>Bacteria</taxon>
        <taxon>Bacillati</taxon>
        <taxon>Actinomycetota</taxon>
        <taxon>Actinomycetes</taxon>
        <taxon>Mycobacteriales</taxon>
        <taxon>Nocardiaceae</taxon>
        <taxon>Nocardia</taxon>
    </lineage>
</organism>
<keyword evidence="3" id="KW-1185">Reference proteome</keyword>
<dbReference type="AlphaFoldDB" id="Q5YSJ0"/>
<protein>
    <submittedName>
        <fullName evidence="2">Uncharacterized protein</fullName>
    </submittedName>
</protein>
<dbReference type="Proteomes" id="UP000006820">
    <property type="component" value="Chromosome"/>
</dbReference>